<feature type="region of interest" description="Disordered" evidence="1">
    <location>
        <begin position="490"/>
        <end position="514"/>
    </location>
</feature>
<dbReference type="AlphaFoldDB" id="A0A0C2YV76"/>
<sequence length="514" mass="57580">MERLIVVAGQTRVGKSSFICDLVPDSAKIGQDSSRTTDKAQSVVWTSDCGIKVILVDTPGFDAARETDEESLRTISTYLKTGNRSQTPQLCGLVYVHMITDIQVGAASTCIRMFQQSCGLHSMENVAIITTMWDKVSPHMGEQWEKAFETLFEPLLDDGAVMMRHNRTRESAADIINRLLKEHTTPQNAHEFQNITLPPEETAEAEKNQVLIKAGGGKSVNGDTSGADKEPANKLPPVGPKGWRKRNETGNRKTGPENAKRVARDSVSTPSKLNPLNSSCLMVCIELLVFVKLSKSILGSTRNVVSQNVVFRIVAFARRLEKDVQDKEKQRTVCKSILDDNGLPQVGHFLKEFEASLLETGRLWSEAQTFAKIGISDIKAHLGAPEKRLFFEFWRSGNRKAERNILTHIMGFLENIASDTKAVMEWWAPVFNTMEELRVKLPDDSHATGEFMSENDIKISLRYIREAMDLYYREYGSCVKEMLRLSGVTSEQREEIQYEQPAEKNSEGTGNKSD</sequence>
<evidence type="ECO:0000313" key="3">
    <source>
        <dbReference type="EMBL" id="KIM53543.1"/>
    </source>
</evidence>
<dbReference type="Gene3D" id="3.40.50.300">
    <property type="entry name" value="P-loop containing nucleotide triphosphate hydrolases"/>
    <property type="match status" value="1"/>
</dbReference>
<dbReference type="InParanoid" id="A0A0C2YV76"/>
<reference evidence="4" key="2">
    <citation type="submission" date="2015-01" db="EMBL/GenBank/DDBJ databases">
        <title>Evolutionary Origins and Diversification of the Mycorrhizal Mutualists.</title>
        <authorList>
            <consortium name="DOE Joint Genome Institute"/>
            <consortium name="Mycorrhizal Genomics Consortium"/>
            <person name="Kohler A."/>
            <person name="Kuo A."/>
            <person name="Nagy L.G."/>
            <person name="Floudas D."/>
            <person name="Copeland A."/>
            <person name="Barry K.W."/>
            <person name="Cichocki N."/>
            <person name="Veneault-Fourrey C."/>
            <person name="LaButti K."/>
            <person name="Lindquist E.A."/>
            <person name="Lipzen A."/>
            <person name="Lundell T."/>
            <person name="Morin E."/>
            <person name="Murat C."/>
            <person name="Riley R."/>
            <person name="Ohm R."/>
            <person name="Sun H."/>
            <person name="Tunlid A."/>
            <person name="Henrissat B."/>
            <person name="Grigoriev I.V."/>
            <person name="Hibbett D.S."/>
            <person name="Martin F."/>
        </authorList>
    </citation>
    <scope>NUCLEOTIDE SEQUENCE [LARGE SCALE GENOMIC DNA]</scope>
    <source>
        <strain evidence="4">Foug A</strain>
    </source>
</reference>
<dbReference type="Pfam" id="PF01926">
    <property type="entry name" value="MMR_HSR1"/>
    <property type="match status" value="1"/>
</dbReference>
<dbReference type="GO" id="GO:0005525">
    <property type="term" value="F:GTP binding"/>
    <property type="evidence" value="ECO:0007669"/>
    <property type="project" value="InterPro"/>
</dbReference>
<feature type="compositionally biased region" description="Basic and acidic residues" evidence="1">
    <location>
        <begin position="491"/>
        <end position="506"/>
    </location>
</feature>
<name>A0A0C2YV76_9AGAM</name>
<organism evidence="3 4">
    <name type="scientific">Scleroderma citrinum Foug A</name>
    <dbReference type="NCBI Taxonomy" id="1036808"/>
    <lineage>
        <taxon>Eukaryota</taxon>
        <taxon>Fungi</taxon>
        <taxon>Dikarya</taxon>
        <taxon>Basidiomycota</taxon>
        <taxon>Agaricomycotina</taxon>
        <taxon>Agaricomycetes</taxon>
        <taxon>Agaricomycetidae</taxon>
        <taxon>Boletales</taxon>
        <taxon>Sclerodermatineae</taxon>
        <taxon>Sclerodermataceae</taxon>
        <taxon>Scleroderma</taxon>
    </lineage>
</organism>
<evidence type="ECO:0000313" key="4">
    <source>
        <dbReference type="Proteomes" id="UP000053989"/>
    </source>
</evidence>
<dbReference type="OrthoDB" id="8954335at2759"/>
<evidence type="ECO:0000256" key="1">
    <source>
        <dbReference type="SAM" id="MobiDB-lite"/>
    </source>
</evidence>
<gene>
    <name evidence="3" type="ORF">SCLCIDRAFT_1222684</name>
</gene>
<dbReference type="InterPro" id="IPR027417">
    <property type="entry name" value="P-loop_NTPase"/>
</dbReference>
<dbReference type="Proteomes" id="UP000053989">
    <property type="component" value="Unassembled WGS sequence"/>
</dbReference>
<feature type="region of interest" description="Disordered" evidence="1">
    <location>
        <begin position="214"/>
        <end position="270"/>
    </location>
</feature>
<keyword evidence="4" id="KW-1185">Reference proteome</keyword>
<reference evidence="3 4" key="1">
    <citation type="submission" date="2014-04" db="EMBL/GenBank/DDBJ databases">
        <authorList>
            <consortium name="DOE Joint Genome Institute"/>
            <person name="Kuo A."/>
            <person name="Kohler A."/>
            <person name="Nagy L.G."/>
            <person name="Floudas D."/>
            <person name="Copeland A."/>
            <person name="Barry K.W."/>
            <person name="Cichocki N."/>
            <person name="Veneault-Fourrey C."/>
            <person name="LaButti K."/>
            <person name="Lindquist E.A."/>
            <person name="Lipzen A."/>
            <person name="Lundell T."/>
            <person name="Morin E."/>
            <person name="Murat C."/>
            <person name="Sun H."/>
            <person name="Tunlid A."/>
            <person name="Henrissat B."/>
            <person name="Grigoriev I.V."/>
            <person name="Hibbett D.S."/>
            <person name="Martin F."/>
            <person name="Nordberg H.P."/>
            <person name="Cantor M.N."/>
            <person name="Hua S.X."/>
        </authorList>
    </citation>
    <scope>NUCLEOTIDE SEQUENCE [LARGE SCALE GENOMIC DNA]</scope>
    <source>
        <strain evidence="3 4">Foug A</strain>
    </source>
</reference>
<feature type="domain" description="G" evidence="2">
    <location>
        <begin position="5"/>
        <end position="67"/>
    </location>
</feature>
<accession>A0A0C2YV76</accession>
<feature type="compositionally biased region" description="Basic and acidic residues" evidence="1">
    <location>
        <begin position="245"/>
        <end position="264"/>
    </location>
</feature>
<evidence type="ECO:0000259" key="2">
    <source>
        <dbReference type="Pfam" id="PF01926"/>
    </source>
</evidence>
<dbReference type="SUPFAM" id="SSF52540">
    <property type="entry name" value="P-loop containing nucleoside triphosphate hydrolases"/>
    <property type="match status" value="1"/>
</dbReference>
<protein>
    <recommendedName>
        <fullName evidence="2">G domain-containing protein</fullName>
    </recommendedName>
</protein>
<dbReference type="EMBL" id="KN822178">
    <property type="protein sequence ID" value="KIM53543.1"/>
    <property type="molecule type" value="Genomic_DNA"/>
</dbReference>
<dbReference type="HOGENOM" id="CLU_018003_1_5_1"/>
<proteinExistence type="predicted"/>
<dbReference type="InterPro" id="IPR006073">
    <property type="entry name" value="GTP-bd"/>
</dbReference>